<dbReference type="AlphaFoldDB" id="X6NQC3"/>
<proteinExistence type="predicted"/>
<evidence type="ECO:0000313" key="1">
    <source>
        <dbReference type="EMBL" id="ETO28490.1"/>
    </source>
</evidence>
<dbReference type="Proteomes" id="UP000023152">
    <property type="component" value="Unassembled WGS sequence"/>
</dbReference>
<protein>
    <submittedName>
        <fullName evidence="1">Uncharacterized protein</fullName>
    </submittedName>
</protein>
<evidence type="ECO:0000313" key="2">
    <source>
        <dbReference type="Proteomes" id="UP000023152"/>
    </source>
</evidence>
<sequence>MNYKLTELNFIEDNKHCHLCSTDMAGPCAYNFRLWMGCASALDKHDRNDPSARYVTINKYKQLHNIAKHINTTNTKRQCCNSYVANNPEINPFRKFPWFIWAQRAQIKHSPCNQACRQYNPFSGRSDYLLNPQQQKCNQCLMQNSNYPWHAFTRMRLEECFLWKLLQDKIDLAEDAAKEAYSYIFEKTLKRNKKLLILRKKKEPLSYPDVCNLTQKSHKSFCHMYCWRVVIFLMIHWKKTTTEQINCCLKKVSVQQLAKQKETIVH</sequence>
<reference evidence="1 2" key="1">
    <citation type="journal article" date="2013" name="Curr. Biol.">
        <title>The Genome of the Foraminiferan Reticulomyxa filosa.</title>
        <authorList>
            <person name="Glockner G."/>
            <person name="Hulsmann N."/>
            <person name="Schleicher M."/>
            <person name="Noegel A.A."/>
            <person name="Eichinger L."/>
            <person name="Gallinger C."/>
            <person name="Pawlowski J."/>
            <person name="Sierra R."/>
            <person name="Euteneuer U."/>
            <person name="Pillet L."/>
            <person name="Moustafa A."/>
            <person name="Platzer M."/>
            <person name="Groth M."/>
            <person name="Szafranski K."/>
            <person name="Schliwa M."/>
        </authorList>
    </citation>
    <scope>NUCLEOTIDE SEQUENCE [LARGE SCALE GENOMIC DNA]</scope>
</reference>
<name>X6NQC3_RETFI</name>
<comment type="caution">
    <text evidence="1">The sequence shown here is derived from an EMBL/GenBank/DDBJ whole genome shotgun (WGS) entry which is preliminary data.</text>
</comment>
<keyword evidence="2" id="KW-1185">Reference proteome</keyword>
<organism evidence="1 2">
    <name type="scientific">Reticulomyxa filosa</name>
    <dbReference type="NCBI Taxonomy" id="46433"/>
    <lineage>
        <taxon>Eukaryota</taxon>
        <taxon>Sar</taxon>
        <taxon>Rhizaria</taxon>
        <taxon>Retaria</taxon>
        <taxon>Foraminifera</taxon>
        <taxon>Monothalamids</taxon>
        <taxon>Reticulomyxidae</taxon>
        <taxon>Reticulomyxa</taxon>
    </lineage>
</organism>
<dbReference type="EMBL" id="ASPP01006645">
    <property type="protein sequence ID" value="ETO28490.1"/>
    <property type="molecule type" value="Genomic_DNA"/>
</dbReference>
<accession>X6NQC3</accession>
<gene>
    <name evidence="1" type="ORF">RFI_08640</name>
</gene>